<proteinExistence type="predicted"/>
<dbReference type="Proteomes" id="UP000677803">
    <property type="component" value="Unassembled WGS sequence"/>
</dbReference>
<keyword evidence="3" id="KW-1185">Reference proteome</keyword>
<evidence type="ECO:0000313" key="3">
    <source>
        <dbReference type="Proteomes" id="UP000677803"/>
    </source>
</evidence>
<dbReference type="AlphaFoldDB" id="A0A8S4AJT5"/>
<dbReference type="EMBL" id="CAJRST010003335">
    <property type="protein sequence ID" value="CAG5867185.1"/>
    <property type="molecule type" value="Genomic_DNA"/>
</dbReference>
<evidence type="ECO:0000313" key="2">
    <source>
        <dbReference type="EMBL" id="CAG5867185.1"/>
    </source>
</evidence>
<organism evidence="2 3">
    <name type="scientific">Menidia menidia</name>
    <name type="common">Atlantic silverside</name>
    <dbReference type="NCBI Taxonomy" id="238744"/>
    <lineage>
        <taxon>Eukaryota</taxon>
        <taxon>Metazoa</taxon>
        <taxon>Chordata</taxon>
        <taxon>Craniata</taxon>
        <taxon>Vertebrata</taxon>
        <taxon>Euteleostomi</taxon>
        <taxon>Actinopterygii</taxon>
        <taxon>Neopterygii</taxon>
        <taxon>Teleostei</taxon>
        <taxon>Neoteleostei</taxon>
        <taxon>Acanthomorphata</taxon>
        <taxon>Ovalentaria</taxon>
        <taxon>Atherinomorphae</taxon>
        <taxon>Atheriniformes</taxon>
        <taxon>Atherinopsidae</taxon>
        <taxon>Menidiinae</taxon>
        <taxon>Menidia</taxon>
    </lineage>
</organism>
<dbReference type="OrthoDB" id="10037236at2759"/>
<name>A0A8S4AJT5_9TELE</name>
<accession>A0A8S4AJT5</accession>
<gene>
    <name evidence="2" type="ORF">MMEN_LOCUS3993</name>
</gene>
<feature type="region of interest" description="Disordered" evidence="1">
    <location>
        <begin position="471"/>
        <end position="500"/>
    </location>
</feature>
<reference evidence="2" key="1">
    <citation type="submission" date="2021-05" db="EMBL/GenBank/DDBJ databases">
        <authorList>
            <person name="Tigano A."/>
        </authorList>
    </citation>
    <scope>NUCLEOTIDE SEQUENCE</scope>
</reference>
<sequence>MLWTTSAGAVSAEARKMTSLNQARTETFQEGEQRNMINGCGWWRGDPIVVFKDRHAAFEGRCCRIERLVVQSGLSIAIEISVTGRYKAKMAARNMRAVGLGYPCPPPMQPYHFTAPQGATTQPGLGEDGDGGEVHLLPAFQQLKPVEEGRLAVGETIRRKHTSLTLIHLKGAFVEKVVFNFLGVNIKDLTWSTNTKAVTKKAQKNYLKQKLLVSLVPVNHQRHTHTAWYASCSAEDRKALQRVITTAQKTKGCLSPLPGRAAAFPDPGHKGTTRLNLNPHGSDWHGRQQHHLILEPWGLNAVNQDASEMLSLCQQNFLGVQMTAFMSEVSHGLAASQAFHSNAMQRGSNARVSSLLTCSGVKVCMPYILLRVWEMMAGERGPMRASIEETPIVETSEDPKYKQLPRHNAATVPYHMNKGTPRALFKSGCGYNTQTSGPFDITLLNHEHQVLKNPTGGNTFSFNRPKIHIGTKQQGAGERLRGEKTKPKQGAMPGPSLGPIASDTAPVLTLTTVPSVLLNPRLACLLSKDGVAVRHHFGSRILAIDTHTKYKDEEEDRVHLRHFCA</sequence>
<protein>
    <submittedName>
        <fullName evidence="2">(Atlantic silverside) hypothetical protein</fullName>
    </submittedName>
</protein>
<comment type="caution">
    <text evidence="2">The sequence shown here is derived from an EMBL/GenBank/DDBJ whole genome shotgun (WGS) entry which is preliminary data.</text>
</comment>
<evidence type="ECO:0000256" key="1">
    <source>
        <dbReference type="SAM" id="MobiDB-lite"/>
    </source>
</evidence>